<organism evidence="2 3">
    <name type="scientific">Paraphoma chrysanthemicola</name>
    <dbReference type="NCBI Taxonomy" id="798071"/>
    <lineage>
        <taxon>Eukaryota</taxon>
        <taxon>Fungi</taxon>
        <taxon>Dikarya</taxon>
        <taxon>Ascomycota</taxon>
        <taxon>Pezizomycotina</taxon>
        <taxon>Dothideomycetes</taxon>
        <taxon>Pleosporomycetidae</taxon>
        <taxon>Pleosporales</taxon>
        <taxon>Pleosporineae</taxon>
        <taxon>Phaeosphaeriaceae</taxon>
        <taxon>Paraphoma</taxon>
    </lineage>
</organism>
<dbReference type="InterPro" id="IPR010730">
    <property type="entry name" value="HET"/>
</dbReference>
<accession>A0A8K0VRN2</accession>
<evidence type="ECO:0000313" key="3">
    <source>
        <dbReference type="Proteomes" id="UP000813461"/>
    </source>
</evidence>
<dbReference type="Pfam" id="PF06985">
    <property type="entry name" value="HET"/>
    <property type="match status" value="1"/>
</dbReference>
<dbReference type="Proteomes" id="UP000813461">
    <property type="component" value="Unassembled WGS sequence"/>
</dbReference>
<dbReference type="AlphaFoldDB" id="A0A8K0VRN2"/>
<reference evidence="2" key="1">
    <citation type="journal article" date="2021" name="Nat. Commun.">
        <title>Genetic determinants of endophytism in the Arabidopsis root mycobiome.</title>
        <authorList>
            <person name="Mesny F."/>
            <person name="Miyauchi S."/>
            <person name="Thiergart T."/>
            <person name="Pickel B."/>
            <person name="Atanasova L."/>
            <person name="Karlsson M."/>
            <person name="Huettel B."/>
            <person name="Barry K.W."/>
            <person name="Haridas S."/>
            <person name="Chen C."/>
            <person name="Bauer D."/>
            <person name="Andreopoulos W."/>
            <person name="Pangilinan J."/>
            <person name="LaButti K."/>
            <person name="Riley R."/>
            <person name="Lipzen A."/>
            <person name="Clum A."/>
            <person name="Drula E."/>
            <person name="Henrissat B."/>
            <person name="Kohler A."/>
            <person name="Grigoriev I.V."/>
            <person name="Martin F.M."/>
            <person name="Hacquard S."/>
        </authorList>
    </citation>
    <scope>NUCLEOTIDE SEQUENCE</scope>
    <source>
        <strain evidence="2">MPI-SDFR-AT-0120</strain>
    </source>
</reference>
<comment type="caution">
    <text evidence="2">The sequence shown here is derived from an EMBL/GenBank/DDBJ whole genome shotgun (WGS) entry which is preliminary data.</text>
</comment>
<dbReference type="EMBL" id="JAGMVJ010000032">
    <property type="protein sequence ID" value="KAH7068515.1"/>
    <property type="molecule type" value="Genomic_DNA"/>
</dbReference>
<dbReference type="PANTHER" id="PTHR24148:SF79">
    <property type="entry name" value="HETEROKARYON INCOMPATIBILITY DOMAIN-CONTAINING PROTEIN"/>
    <property type="match status" value="1"/>
</dbReference>
<protein>
    <submittedName>
        <fullName evidence="2">Heterokaryon incompatibility protein-domain-containing protein</fullName>
    </submittedName>
</protein>
<dbReference type="OrthoDB" id="2157530at2759"/>
<evidence type="ECO:0000259" key="1">
    <source>
        <dbReference type="Pfam" id="PF06985"/>
    </source>
</evidence>
<feature type="domain" description="Heterokaryon incompatibility" evidence="1">
    <location>
        <begin position="46"/>
        <end position="186"/>
    </location>
</feature>
<name>A0A8K0VRN2_9PLEO</name>
<proteinExistence type="predicted"/>
<dbReference type="InterPro" id="IPR052895">
    <property type="entry name" value="HetReg/Transcr_Mod"/>
</dbReference>
<keyword evidence="3" id="KW-1185">Reference proteome</keyword>
<sequence length="549" mass="62277">MLPYRYRSLRHPDSIRLLILHPSSDDSAPLVCTLEDRRLSDKNLDYEAVSYTWGDTSQQHAIQLHGGRRSLSVKGNCCNVLRYLRQHHSDRVLWIDAICINQEDLGERSSQVRMMDKVYDLASGVVVHLGEETAGSRILFDELAEADALLSKGLPCKRPRPSERVIREIDMLFERPWFKRVWVLQEVYNKDRVTFMCSSLSASENALRALSFGYVGTRVHKKRRPRPFDLIRSHPSEDMASPQLNLWAQLYESRGCLASDPRDRVFALKAMLGSQQSRMDHLIDYKQSPEQVFVETARFLLPVVGLRILTATRHPHNRNMSSWIPDWSQNLPVNGLIFLTANIMEPTGDSFTIDSIPGATEACLELRSFGCRFGQVAHLSSIYSFNGYEDAAVKFNSLMQVSNARGNNSESMDEMGQEIIDAITRFRKSRLAYSLSRSWGFVFKDENYIIDSGHEVAHYFFQSLQQCRLVLSSGGNLAIAPAAVECGDVFCLLSGAATASILRPVPDGTWTLISGDCYMPHVPDNGDEPSWIDDYVSEHPDEREVFRIR</sequence>
<gene>
    <name evidence="2" type="ORF">FB567DRAFT_541217</name>
</gene>
<evidence type="ECO:0000313" key="2">
    <source>
        <dbReference type="EMBL" id="KAH7068515.1"/>
    </source>
</evidence>
<dbReference type="PANTHER" id="PTHR24148">
    <property type="entry name" value="ANKYRIN REPEAT DOMAIN-CONTAINING PROTEIN 39 HOMOLOG-RELATED"/>
    <property type="match status" value="1"/>
</dbReference>